<dbReference type="Gene3D" id="3.30.70.1320">
    <property type="entry name" value="Multidrug efflux transporter AcrB pore domain like"/>
    <property type="match status" value="1"/>
</dbReference>
<dbReference type="STRING" id="163.SAMN04487775_105112"/>
<dbReference type="Gene3D" id="3.30.2090.10">
    <property type="entry name" value="Multidrug efflux transporter AcrB TolC docking domain, DN and DC subdomains"/>
    <property type="match status" value="2"/>
</dbReference>
<feature type="transmembrane region" description="Helical" evidence="1">
    <location>
        <begin position="358"/>
        <end position="378"/>
    </location>
</feature>
<feature type="transmembrane region" description="Helical" evidence="1">
    <location>
        <begin position="987"/>
        <end position="1010"/>
    </location>
</feature>
<feature type="transmembrane region" description="Helical" evidence="1">
    <location>
        <begin position="430"/>
        <end position="451"/>
    </location>
</feature>
<evidence type="ECO:0000313" key="2">
    <source>
        <dbReference type="EMBL" id="SEQ25223.1"/>
    </source>
</evidence>
<dbReference type="InterPro" id="IPR001036">
    <property type="entry name" value="Acrflvin-R"/>
</dbReference>
<dbReference type="AlphaFoldDB" id="A0A1H9EJ03"/>
<feature type="transmembrane region" description="Helical" evidence="1">
    <location>
        <begin position="883"/>
        <end position="900"/>
    </location>
</feature>
<feature type="transmembrane region" description="Helical" evidence="1">
    <location>
        <begin position="536"/>
        <end position="555"/>
    </location>
</feature>
<dbReference type="OrthoDB" id="366306at2"/>
<reference evidence="2 3" key="1">
    <citation type="submission" date="2016-10" db="EMBL/GenBank/DDBJ databases">
        <authorList>
            <person name="de Groot N.N."/>
        </authorList>
    </citation>
    <scope>NUCLEOTIDE SEQUENCE [LARGE SCALE GENOMIC DNA]</scope>
    <source>
        <strain evidence="2 3">B25</strain>
    </source>
</reference>
<dbReference type="Gene3D" id="1.20.1640.10">
    <property type="entry name" value="Multidrug efflux transporter AcrB transmembrane domain"/>
    <property type="match status" value="2"/>
</dbReference>
<feature type="transmembrane region" description="Helical" evidence="1">
    <location>
        <begin position="12"/>
        <end position="37"/>
    </location>
</feature>
<protein>
    <submittedName>
        <fullName evidence="2">Heavy metal efflux pump, CzcA family</fullName>
    </submittedName>
</protein>
<feature type="transmembrane region" description="Helical" evidence="1">
    <location>
        <begin position="463"/>
        <end position="487"/>
    </location>
</feature>
<dbReference type="SUPFAM" id="SSF82693">
    <property type="entry name" value="Multidrug efflux transporter AcrB pore domain, PN1, PN2, PC1 and PC2 subdomains"/>
    <property type="match status" value="3"/>
</dbReference>
<accession>A0A1H9EJ03</accession>
<dbReference type="EMBL" id="FOFU01000003">
    <property type="protein sequence ID" value="SEQ25223.1"/>
    <property type="molecule type" value="Genomic_DNA"/>
</dbReference>
<dbReference type="SUPFAM" id="SSF82866">
    <property type="entry name" value="Multidrug efflux transporter AcrB transmembrane domain"/>
    <property type="match status" value="2"/>
</dbReference>
<feature type="transmembrane region" description="Helical" evidence="1">
    <location>
        <begin position="857"/>
        <end position="877"/>
    </location>
</feature>
<dbReference type="eggNOG" id="COG0841">
    <property type="taxonomic scope" value="Bacteria"/>
</dbReference>
<dbReference type="Gene3D" id="3.30.70.1440">
    <property type="entry name" value="Multidrug efflux transporter AcrB pore domain"/>
    <property type="match status" value="1"/>
</dbReference>
<feature type="transmembrane region" description="Helical" evidence="1">
    <location>
        <begin position="384"/>
        <end position="409"/>
    </location>
</feature>
<dbReference type="RefSeq" id="WP_074642283.1">
    <property type="nucleotide sequence ID" value="NZ_FOFU01000003.1"/>
</dbReference>
<organism evidence="2 3">
    <name type="scientific">Treponema bryantii</name>
    <dbReference type="NCBI Taxonomy" id="163"/>
    <lineage>
        <taxon>Bacteria</taxon>
        <taxon>Pseudomonadati</taxon>
        <taxon>Spirochaetota</taxon>
        <taxon>Spirochaetia</taxon>
        <taxon>Spirochaetales</taxon>
        <taxon>Treponemataceae</taxon>
        <taxon>Treponema</taxon>
    </lineage>
</organism>
<dbReference type="Proteomes" id="UP000182360">
    <property type="component" value="Unassembled WGS sequence"/>
</dbReference>
<dbReference type="Gene3D" id="3.30.70.1430">
    <property type="entry name" value="Multidrug efflux transporter AcrB pore domain"/>
    <property type="match status" value="2"/>
</dbReference>
<dbReference type="GO" id="GO:0042910">
    <property type="term" value="F:xenobiotic transmembrane transporter activity"/>
    <property type="evidence" value="ECO:0007669"/>
    <property type="project" value="TreeGrafter"/>
</dbReference>
<keyword evidence="1" id="KW-0472">Membrane</keyword>
<dbReference type="InterPro" id="IPR027463">
    <property type="entry name" value="AcrB_DN_DC_subdom"/>
</dbReference>
<feature type="transmembrane region" description="Helical" evidence="1">
    <location>
        <begin position="907"/>
        <end position="931"/>
    </location>
</feature>
<feature type="transmembrane region" description="Helical" evidence="1">
    <location>
        <begin position="508"/>
        <end position="524"/>
    </location>
</feature>
<dbReference type="PANTHER" id="PTHR32063:SF0">
    <property type="entry name" value="SWARMING MOTILITY PROTEIN SWRC"/>
    <property type="match status" value="1"/>
</dbReference>
<feature type="transmembrane region" description="Helical" evidence="1">
    <location>
        <begin position="332"/>
        <end position="351"/>
    </location>
</feature>
<dbReference type="SUPFAM" id="SSF82714">
    <property type="entry name" value="Multidrug efflux transporter AcrB TolC docking domain, DN and DC subdomains"/>
    <property type="match status" value="2"/>
</dbReference>
<keyword evidence="3" id="KW-1185">Reference proteome</keyword>
<dbReference type="PRINTS" id="PR00702">
    <property type="entry name" value="ACRIFLAVINRP"/>
</dbReference>
<sequence>MSLSRKTLEHPVLILIVFALLGMIGIFTLSNVATALMPEIENPSLSINTSYPNADPESVEKSITKMIESAVMSVNGLKNLTSTSNEGSSNVSLEFEYGTDLTAAMNDVRDKLDRVKRGLPDNAGTPTIFRFTGDSGEIMRILIRGNRSVDDLKSIAESNVVSILEQADGVGEAEVYGGRSAQVNVKLDQNRMAAYGFTVPTVTGALSKQNLELGGGKVQEGHRNYIVRTTGEYTSLDEINDTVISIINGYAIRLRDIGEATIGYSDTTQESFINGEKGVYISVTKQSDANSVTVANNVYKKIDQAEQNLPPDVTLEIIQDSTDAIRETINTLITSAWQGLILAVIILFIFLQNFKSTIIISISIPLSIIITLFAMSMFGLTLNMMTLTGLILGVGMIVDASIVMIDNIYAYRQRGAKPRTSAILGSQEMLMSVTSGNLTTICVFLPFIFFIKDLGFMGQMFKAAIFTIVIALVSSLLVAIFLVPVLAGKFFPLSNRNEKPVTNPVLKRLYGFFEGIIQFFIRLYSRVLKAALDNRLITIVAAVCVLVISFAFIPTMQINQIPAGRDDQVQLNINMATATPFEETKEVVLALEAYVKAECKGIKTVTTSIGGRNTNRGSITIALPETAKQIDSAQDMQNKLRKHFAEFPSARLSFSEGFRGQWMGSSVDIVLLSDDLDAALNTAEEIREVISANKKISEPSVSMDKGLPQVEIVIDRERAYNMGVDIATVAREINYAINGSTACTYKSNGKDYSVVVAYRPEDRKTINDLESIYVRGNGGMVSVANFASIKKGLGPVSIRRESQKRIIHVRASNLTEENDNVIEEEIKAAIQENVIIPDSVVVNYKGAWKETMSQYGFYLKIAIMAILLVFGVMAATYESFKAPLINLATMPFIIIGVILIHKIIGEALSFMTAVGVIMLIGIVVNNGIILVDYTNILVGRGVELKNACFEAGKSRFRPVLMTTLTTILGMLPMCFTTEGQSSMVRPIAIAVVGGLISSTFITLLVIPVLYSLVMRKRGARPVVEHVENTGDYDKSRWEEDE</sequence>
<dbReference type="PANTHER" id="PTHR32063">
    <property type="match status" value="1"/>
</dbReference>
<evidence type="ECO:0000313" key="3">
    <source>
        <dbReference type="Proteomes" id="UP000182360"/>
    </source>
</evidence>
<gene>
    <name evidence="2" type="ORF">SAMN04487977_103166</name>
</gene>
<evidence type="ECO:0000256" key="1">
    <source>
        <dbReference type="SAM" id="Phobius"/>
    </source>
</evidence>
<proteinExistence type="predicted"/>
<name>A0A1H9EJ03_9SPIR</name>
<dbReference type="GO" id="GO:0005886">
    <property type="term" value="C:plasma membrane"/>
    <property type="evidence" value="ECO:0007669"/>
    <property type="project" value="TreeGrafter"/>
</dbReference>
<keyword evidence="1" id="KW-0812">Transmembrane</keyword>
<dbReference type="Pfam" id="PF00873">
    <property type="entry name" value="ACR_tran"/>
    <property type="match status" value="1"/>
</dbReference>
<keyword evidence="1" id="KW-1133">Transmembrane helix</keyword>